<protein>
    <recommendedName>
        <fullName evidence="3">Acetyltransferase (GNAT) domain-containing protein</fullName>
    </recommendedName>
</protein>
<proteinExistence type="predicted"/>
<dbReference type="SUPFAM" id="SSF55729">
    <property type="entry name" value="Acyl-CoA N-acyltransferases (Nat)"/>
    <property type="match status" value="1"/>
</dbReference>
<evidence type="ECO:0008006" key="3">
    <source>
        <dbReference type="Google" id="ProtNLM"/>
    </source>
</evidence>
<dbReference type="STRING" id="229205.SAMN05444372_10924"/>
<gene>
    <name evidence="1" type="ORF">SAMN05444372_10924</name>
</gene>
<sequence length="393" mass="45844">MINFAKISLDNLNSDYSFTIYQNTTQLPANWDDLAISTIFLSKKYLEVLEKSSPDNMICHFIGIFENENLIGISLSQFLDLNKLESFGGRDKCVKTKIRDLVFKNFASQVLVLGNNMLTGQNSYALANGINHKKAVQVLHNAANNLKAIFAVKGIKVHIITYKDFTNEEIKNFAVPELKNEYQFSTQPNMIFSINENWKTEQDYIDSLSKKYRDQYKRARKKAVCIEKRKLSLEEIISLEKEIYELYYHVAKNAPFNTFFLPRDHFRVFKKIFKDKFLFYGYFIGAKLIGFNTLIKNGKVMDTYFLGYDDGIQRENMLYLNMLYDMIAYSINKNFDEIIFARTALEIKSSVGAKPVKMYGLISHSNKLINSFMPKIFKYLEPETIWQQRNPFK</sequence>
<dbReference type="AlphaFoldDB" id="A0A1M5M296"/>
<dbReference type="InterPro" id="IPR016181">
    <property type="entry name" value="Acyl_CoA_acyltransferase"/>
</dbReference>
<evidence type="ECO:0000313" key="2">
    <source>
        <dbReference type="Proteomes" id="UP000184020"/>
    </source>
</evidence>
<keyword evidence="2" id="KW-1185">Reference proteome</keyword>
<dbReference type="Gene3D" id="3.40.630.30">
    <property type="match status" value="1"/>
</dbReference>
<organism evidence="1 2">
    <name type="scientific">Flavobacterium micromati</name>
    <dbReference type="NCBI Taxonomy" id="229205"/>
    <lineage>
        <taxon>Bacteria</taxon>
        <taxon>Pseudomonadati</taxon>
        <taxon>Bacteroidota</taxon>
        <taxon>Flavobacteriia</taxon>
        <taxon>Flavobacteriales</taxon>
        <taxon>Flavobacteriaceae</taxon>
        <taxon>Flavobacterium</taxon>
    </lineage>
</organism>
<evidence type="ECO:0000313" key="1">
    <source>
        <dbReference type="EMBL" id="SHG71356.1"/>
    </source>
</evidence>
<dbReference type="Proteomes" id="UP000184020">
    <property type="component" value="Unassembled WGS sequence"/>
</dbReference>
<accession>A0A1M5M296</accession>
<name>A0A1M5M296_9FLAO</name>
<dbReference type="EMBL" id="FQWF01000009">
    <property type="protein sequence ID" value="SHG71356.1"/>
    <property type="molecule type" value="Genomic_DNA"/>
</dbReference>
<reference evidence="2" key="1">
    <citation type="submission" date="2016-11" db="EMBL/GenBank/DDBJ databases">
        <authorList>
            <person name="Varghese N."/>
            <person name="Submissions S."/>
        </authorList>
    </citation>
    <scope>NUCLEOTIDE SEQUENCE [LARGE SCALE GENOMIC DNA]</scope>
    <source>
        <strain evidence="2">DSM 17659</strain>
    </source>
</reference>